<evidence type="ECO:0000313" key="11">
    <source>
        <dbReference type="Proteomes" id="UP000318927"/>
    </source>
</evidence>
<feature type="compositionally biased region" description="Acidic residues" evidence="6">
    <location>
        <begin position="1712"/>
        <end position="1721"/>
    </location>
</feature>
<keyword evidence="7" id="KW-0812">Transmembrane</keyword>
<evidence type="ECO:0000256" key="3">
    <source>
        <dbReference type="ARBA" id="ARBA00019758"/>
    </source>
</evidence>
<evidence type="ECO:0000313" key="10">
    <source>
        <dbReference type="EMBL" id="QDY86991.1"/>
    </source>
</evidence>
<evidence type="ECO:0000259" key="9">
    <source>
        <dbReference type="SMART" id="SM00148"/>
    </source>
</evidence>
<dbReference type="KEGG" id="mans:FRW55_02350"/>
<evidence type="ECO:0000256" key="5">
    <source>
        <dbReference type="ARBA" id="ARBA00030782"/>
    </source>
</evidence>
<protein>
    <recommendedName>
        <fullName evidence="3">1-phosphatidylinositol phosphodiesterase</fullName>
        <ecNumber evidence="2">4.6.1.13</ecNumber>
    </recommendedName>
    <alternativeName>
        <fullName evidence="4">Phosphatidylinositol diacylglycerol-lyase</fullName>
    </alternativeName>
    <alternativeName>
        <fullName evidence="5">Phosphatidylinositol-specific phospholipase C</fullName>
    </alternativeName>
</protein>
<feature type="compositionally biased region" description="Acidic residues" evidence="6">
    <location>
        <begin position="1662"/>
        <end position="1688"/>
    </location>
</feature>
<dbReference type="RefSeq" id="WP_146368572.1">
    <property type="nucleotide sequence ID" value="NZ_CP042295.1"/>
</dbReference>
<dbReference type="InterPro" id="IPR017946">
    <property type="entry name" value="PLC-like_Pdiesterase_TIM-brl"/>
</dbReference>
<feature type="region of interest" description="Disordered" evidence="6">
    <location>
        <begin position="1523"/>
        <end position="1773"/>
    </location>
</feature>
<reference evidence="10 11" key="1">
    <citation type="journal article" date="2019" name="Microbiol. Resour. Announc.">
        <title>Complete Genome Sequences of Three Mycoplasma anserisalpingitis (Mycoplasma sp. 1220) Strains.</title>
        <authorList>
            <person name="Grozner D."/>
            <person name="Forro B."/>
            <person name="Kovacs A.B."/>
            <person name="Marton S."/>
            <person name="Banyai K."/>
            <person name="Kreizinger Z."/>
            <person name="Sulyok K.M."/>
            <person name="Gyuranecz M."/>
        </authorList>
    </citation>
    <scope>NUCLEOTIDE SEQUENCE [LARGE SCALE GENOMIC DNA]</scope>
    <source>
        <strain evidence="10 11">ATCC:BAA-2147</strain>
    </source>
</reference>
<dbReference type="Gene3D" id="1.20.120.1850">
    <property type="entry name" value="Ebh helix bundles repeating unit (S and A modules)"/>
    <property type="match status" value="1"/>
</dbReference>
<dbReference type="InterPro" id="IPR009063">
    <property type="entry name" value="Ig/albumin-bd_sf"/>
</dbReference>
<proteinExistence type="predicted"/>
<dbReference type="SMART" id="SM00148">
    <property type="entry name" value="PLCXc"/>
    <property type="match status" value="1"/>
</dbReference>
<dbReference type="InterPro" id="IPR000909">
    <property type="entry name" value="PLipase_C_PInositol-sp_X_dom"/>
</dbReference>
<dbReference type="EMBL" id="CP042295">
    <property type="protein sequence ID" value="QDY86991.1"/>
    <property type="molecule type" value="Genomic_DNA"/>
</dbReference>
<keyword evidence="7" id="KW-1133">Transmembrane helix</keyword>
<feature type="chain" id="PRO_5022989792" description="1-phosphatidylinositol phosphodiesterase" evidence="8">
    <location>
        <begin position="24"/>
        <end position="1825"/>
    </location>
</feature>
<feature type="compositionally biased region" description="Acidic residues" evidence="6">
    <location>
        <begin position="1729"/>
        <end position="1738"/>
    </location>
</feature>
<evidence type="ECO:0000256" key="7">
    <source>
        <dbReference type="SAM" id="Phobius"/>
    </source>
</evidence>
<dbReference type="PANTHER" id="PTHR13593:SF113">
    <property type="entry name" value="SI:DKEY-266F7.9"/>
    <property type="match status" value="1"/>
</dbReference>
<comment type="catalytic activity">
    <reaction evidence="1">
        <text>a 1,2-diacyl-sn-glycero-3-phospho-(1D-myo-inositol) = 1D-myo-inositol 1,2-cyclic phosphate + a 1,2-diacyl-sn-glycerol</text>
        <dbReference type="Rhea" id="RHEA:17093"/>
        <dbReference type="ChEBI" id="CHEBI:17815"/>
        <dbReference type="ChEBI" id="CHEBI:57880"/>
        <dbReference type="ChEBI" id="CHEBI:58484"/>
        <dbReference type="EC" id="4.6.1.13"/>
    </reaction>
</comment>
<evidence type="ECO:0000256" key="2">
    <source>
        <dbReference type="ARBA" id="ARBA00012581"/>
    </source>
</evidence>
<evidence type="ECO:0000256" key="6">
    <source>
        <dbReference type="SAM" id="MobiDB-lite"/>
    </source>
</evidence>
<dbReference type="GO" id="GO:0004436">
    <property type="term" value="F:phosphatidylinositol diacylglycerol-lyase activity"/>
    <property type="evidence" value="ECO:0007669"/>
    <property type="project" value="UniProtKB-EC"/>
</dbReference>
<feature type="compositionally biased region" description="Acidic residues" evidence="6">
    <location>
        <begin position="1612"/>
        <end position="1638"/>
    </location>
</feature>
<gene>
    <name evidence="10" type="ORF">FRW55_02350</name>
</gene>
<name>A0A5B8JXB4_9MOLU</name>
<dbReference type="Pfam" id="PF00388">
    <property type="entry name" value="PI-PLC-X"/>
    <property type="match status" value="1"/>
</dbReference>
<dbReference type="Gene3D" id="3.20.20.190">
    <property type="entry name" value="Phosphatidylinositol (PI) phosphodiesterase"/>
    <property type="match status" value="1"/>
</dbReference>
<evidence type="ECO:0000256" key="4">
    <source>
        <dbReference type="ARBA" id="ARBA00030474"/>
    </source>
</evidence>
<dbReference type="OrthoDB" id="401457at2"/>
<keyword evidence="8" id="KW-0732">Signal</keyword>
<accession>A0A5B8JXB4</accession>
<dbReference type="PANTHER" id="PTHR13593">
    <property type="match status" value="1"/>
</dbReference>
<keyword evidence="7" id="KW-0472">Membrane</keyword>
<sequence length="1825" mass="211256">MKYKKSILALTPISLLTPLIASSVIVEQNVSYTDANDTHSYYYNSTKLNLNDWMSSVPGWKKLGDLSIPGTHDSGMFDGTGPAYFFGKAWAKTQSLNWSQQLKQGIRFFDIRVNDEMWIKHGRTFANGQSLSTFLDAMVDFLKQHPKETIIFRVKDEDISTPSNPNLDFVRKMRERFESTLSNEKYLPYMFKNTEKRLDLNPTLNELRGKIFVYNHMHHNISEDIRFGTLWNSPFNKMSAQDFYDFEEGIKFEFIKEFIQSAEKQKNGNNIYMNFVSRAAGKRIWDTSSPMNKKVLNYLNTEAKDFNKLGVLIFDYPGDSLVHRVVKSNYYISDEEISRGVLGKNNTTFNINYAYDYTNKINFSSDFSQNTYVDLYIDGVLKLKKYSVPNNSKVITLPNSEKLVYGQKIKIESYKLIQGNIYYPERKYNVITSEKTVEPYPPYISTIETTKSKIINALNNIEDSSIKNKIRELIQQLYLSKLENLYTRKIANLENINLVSSIGAESNKLLNDMSLVSSLLNEVEIFNGSLSLINNIFSEQIIEQIKQNVEIILKNINTIVQNSFDFSKSNITLEKLNNEFEFNKEFFNIFKKINSSWINIEEFFKTNNPFNWLDYSNIFTSLKNKQSEIINHFNKSLSDKNVSNLESNGFILNNKIKSELDHFKNVISAYDKEKISKLFNNQVKLIQKLFNEYANSLTIDIAVLGTRIGNLVLVKEKIDNVFVKYDELIKQSWFNNVDQELINKLKIDYSSLSELFNEGYLEENAIDPDYISNKITILNETIDSIYQKNLEFEEFKRKVMSDLRLNNGIIKYIKADYLVKLEKTRTVEEINSLISECNTLNTQKLGLLNNYNLTGFKASELIKNELLLSVSETKLNQILLEKAKKMEDLIIELKSLSQRWLKVLGLKQFEEIIIEPYNVDQETKNDYEKSIKLVVNSINTLSEIGTNEELTEIINQYKGSESQFVKYDYFDKKLESTRNILNISNISKKQKRTYLASLNNTSYINDLVLIENKINNSKIKVQKLNDIPIYNENSELSVKLINLKDEIIDDLEYDNFYNVVLTPLNEVITELRNKVNSTNNIKTSWNYKNADPSLKKEFESSLENASLLVNEIDINLINNQLKMLNNSINNLNGDFRFNELLNQVLNIVNNETILNNSTRNDIIKVAKEYQDINELSYYRSKVEKFINSLNKLREIKDNSLKVLSDYNYIDADDEIKNEYNLQITEIDSILSNQNNFNDEYFNNVIQKYNKSHLKLNGNVKLILFKREKNKYLTENNITLFVDVIEKFKTELNSDDINNLTSANSKWNEIYNKVNVISNINKTLSEFNVNYITYTFRDNFVNRINVELNVEKLDKIYNELLEVKKKFDELVYEIEYDKDFKNTQDYDKLNQKEKEKYEIVLTNSIEYLKSNFDTDNLAMYINNLRNSRIHVPNIIPIIPLKPAKPIEKTTYIYFIYKETNEENNQEIEHIIGDVIEIKSNDFENFDYKQFIPEGFELSEQFYIIKGQKNNIYLNLRITVNEPAVSEPSNPIIPVEPDKEESLNENVSSDDNVGVEIPENNETFDPVIPEIPENSENSNGNINTDNDGDVEKPESNNESENNDLSTPEKPINPDSEDQKDEIEEPNNDVETPSDDSDSESSLEQPSTSEDSEENNTTEKPINPDSEDQKDEIEEPNNDVETPSDDSDSESSLEQPSTSEDSEENNTPEKPINPDSEDQKDEIEEPNKDVETPSDDSDSESSLEQPSTSEDSKENNTPETPAVSDETNKNDENINSEIPSISKNVEGNKVKILVGIIAGFASLLFISVSTFFGVKNGWFKNLLRKFKK</sequence>
<dbReference type="Proteomes" id="UP000318927">
    <property type="component" value="Chromosome"/>
</dbReference>
<evidence type="ECO:0000256" key="8">
    <source>
        <dbReference type="SAM" id="SignalP"/>
    </source>
</evidence>
<dbReference type="SUPFAM" id="SSF51695">
    <property type="entry name" value="PLC-like phosphodiesterases"/>
    <property type="match status" value="1"/>
</dbReference>
<dbReference type="GO" id="GO:0006629">
    <property type="term" value="P:lipid metabolic process"/>
    <property type="evidence" value="ECO:0007669"/>
    <property type="project" value="InterPro"/>
</dbReference>
<dbReference type="EC" id="4.6.1.13" evidence="2"/>
<feature type="domain" description="Phosphatidylinositol-specific phospholipase C X" evidence="9">
    <location>
        <begin position="63"/>
        <end position="216"/>
    </location>
</feature>
<organism evidence="10 11">
    <name type="scientific">Mycoplasma anserisalpingitidis</name>
    <dbReference type="NCBI Taxonomy" id="519450"/>
    <lineage>
        <taxon>Bacteria</taxon>
        <taxon>Bacillati</taxon>
        <taxon>Mycoplasmatota</taxon>
        <taxon>Mollicutes</taxon>
        <taxon>Mycoplasmataceae</taxon>
        <taxon>Mycoplasma</taxon>
    </lineage>
</organism>
<keyword evidence="11" id="KW-1185">Reference proteome</keyword>
<feature type="signal peptide" evidence="8">
    <location>
        <begin position="1"/>
        <end position="23"/>
    </location>
</feature>
<dbReference type="InterPro" id="IPR051057">
    <property type="entry name" value="PI-PLC_domain"/>
</dbReference>
<dbReference type="GO" id="GO:0008081">
    <property type="term" value="F:phosphoric diester hydrolase activity"/>
    <property type="evidence" value="ECO:0007669"/>
    <property type="project" value="InterPro"/>
</dbReference>
<dbReference type="SUPFAM" id="SSF46997">
    <property type="entry name" value="Bacterial immunoglobulin/albumin-binding domains"/>
    <property type="match status" value="1"/>
</dbReference>
<evidence type="ECO:0000256" key="1">
    <source>
        <dbReference type="ARBA" id="ARBA00001316"/>
    </source>
</evidence>
<feature type="compositionally biased region" description="Polar residues" evidence="6">
    <location>
        <begin position="1572"/>
        <end position="1583"/>
    </location>
</feature>
<feature type="transmembrane region" description="Helical" evidence="7">
    <location>
        <begin position="1789"/>
        <end position="1811"/>
    </location>
</feature>
<dbReference type="PROSITE" id="PS50007">
    <property type="entry name" value="PIPLC_X_DOMAIN"/>
    <property type="match status" value="1"/>
</dbReference>